<gene>
    <name evidence="1" type="ORF">HG537_0D05700</name>
</gene>
<dbReference type="EMBL" id="CP059270">
    <property type="protein sequence ID" value="QLQ80569.1"/>
    <property type="molecule type" value="Genomic_DNA"/>
</dbReference>
<evidence type="ECO:0000313" key="1">
    <source>
        <dbReference type="EMBL" id="QLQ80569.1"/>
    </source>
</evidence>
<reference evidence="1 2" key="1">
    <citation type="submission" date="2020-06" db="EMBL/GenBank/DDBJ databases">
        <title>The yeast mating-type switching endonuclease HO is a domesticated member of an unorthodox homing genetic element family.</title>
        <authorList>
            <person name="Coughlan A.Y."/>
            <person name="Lombardi L."/>
            <person name="Braun-Galleani S."/>
            <person name="Martos A.R."/>
            <person name="Galeote V."/>
            <person name="Bigey F."/>
            <person name="Dequin S."/>
            <person name="Byrne K.P."/>
            <person name="Wolfe K.H."/>
        </authorList>
    </citation>
    <scope>NUCLEOTIDE SEQUENCE [LARGE SCALE GENOMIC DNA]</scope>
    <source>
        <strain evidence="1 2">CBS2947</strain>
    </source>
</reference>
<proteinExistence type="predicted"/>
<evidence type="ECO:0000313" key="2">
    <source>
        <dbReference type="Proteomes" id="UP000510647"/>
    </source>
</evidence>
<protein>
    <submittedName>
        <fullName evidence="1">Uncharacterized protein</fullName>
    </submittedName>
</protein>
<dbReference type="OrthoDB" id="4038871at2759"/>
<dbReference type="AlphaFoldDB" id="A0A7H9HTD0"/>
<name>A0A7H9HTD0_9SACH</name>
<sequence>MQDLQVFLSVFTCLFVFYISAHKSVMNRYKTDVPCLQ</sequence>
<accession>A0A7H9HTD0</accession>
<organism evidence="1 2">
    <name type="scientific">Torulaspora globosa</name>
    <dbReference type="NCBI Taxonomy" id="48254"/>
    <lineage>
        <taxon>Eukaryota</taxon>
        <taxon>Fungi</taxon>
        <taxon>Dikarya</taxon>
        <taxon>Ascomycota</taxon>
        <taxon>Saccharomycotina</taxon>
        <taxon>Saccharomycetes</taxon>
        <taxon>Saccharomycetales</taxon>
        <taxon>Saccharomycetaceae</taxon>
        <taxon>Torulaspora</taxon>
    </lineage>
</organism>
<keyword evidence="2" id="KW-1185">Reference proteome</keyword>
<dbReference type="Proteomes" id="UP000510647">
    <property type="component" value="Chromosome 4"/>
</dbReference>